<dbReference type="EMBL" id="JADKMA010000044">
    <property type="protein sequence ID" value="MBO8192225.1"/>
    <property type="molecule type" value="Genomic_DNA"/>
</dbReference>
<dbReference type="Proteomes" id="UP001519064">
    <property type="component" value="Unassembled WGS sequence"/>
</dbReference>
<evidence type="ECO:0000256" key="5">
    <source>
        <dbReference type="ARBA" id="ARBA00023136"/>
    </source>
</evidence>
<dbReference type="PANTHER" id="PTHR30086">
    <property type="entry name" value="ARGININE EXPORTER PROTEIN ARGO"/>
    <property type="match status" value="1"/>
</dbReference>
<keyword evidence="9" id="KW-1185">Reference proteome</keyword>
<accession>A0ABS3XA10</accession>
<organism evidence="8 9">
    <name type="scientific">Streptomyces oryzae</name>
    <dbReference type="NCBI Taxonomy" id="1434886"/>
    <lineage>
        <taxon>Bacteria</taxon>
        <taxon>Bacillati</taxon>
        <taxon>Actinomycetota</taxon>
        <taxon>Actinomycetes</taxon>
        <taxon>Kitasatosporales</taxon>
        <taxon>Streptomycetaceae</taxon>
        <taxon>Streptomyces</taxon>
    </lineage>
</organism>
<feature type="transmembrane region" description="Helical" evidence="7">
    <location>
        <begin position="258"/>
        <end position="278"/>
    </location>
</feature>
<feature type="transmembrane region" description="Helical" evidence="7">
    <location>
        <begin position="223"/>
        <end position="246"/>
    </location>
</feature>
<comment type="caution">
    <text evidence="8">The sequence shown here is derived from an EMBL/GenBank/DDBJ whole genome shotgun (WGS) entry which is preliminary data.</text>
</comment>
<keyword evidence="2" id="KW-1003">Cell membrane</keyword>
<protein>
    <submittedName>
        <fullName evidence="8">LysE family transporter</fullName>
    </submittedName>
</protein>
<evidence type="ECO:0000256" key="1">
    <source>
        <dbReference type="ARBA" id="ARBA00004651"/>
    </source>
</evidence>
<feature type="compositionally biased region" description="Basic and acidic residues" evidence="6">
    <location>
        <begin position="144"/>
        <end position="157"/>
    </location>
</feature>
<feature type="transmembrane region" description="Helical" evidence="7">
    <location>
        <begin position="58"/>
        <end position="83"/>
    </location>
</feature>
<evidence type="ECO:0000256" key="3">
    <source>
        <dbReference type="ARBA" id="ARBA00022692"/>
    </source>
</evidence>
<keyword evidence="5 7" id="KW-0472">Membrane</keyword>
<evidence type="ECO:0000313" key="9">
    <source>
        <dbReference type="Proteomes" id="UP001519064"/>
    </source>
</evidence>
<comment type="subcellular location">
    <subcellularLocation>
        <location evidence="1">Cell membrane</location>
        <topology evidence="1">Multi-pass membrane protein</topology>
    </subcellularLocation>
</comment>
<evidence type="ECO:0000256" key="4">
    <source>
        <dbReference type="ARBA" id="ARBA00022989"/>
    </source>
</evidence>
<evidence type="ECO:0000256" key="6">
    <source>
        <dbReference type="SAM" id="MobiDB-lite"/>
    </source>
</evidence>
<evidence type="ECO:0000256" key="2">
    <source>
        <dbReference type="ARBA" id="ARBA00022475"/>
    </source>
</evidence>
<evidence type="ECO:0000256" key="7">
    <source>
        <dbReference type="SAM" id="Phobius"/>
    </source>
</evidence>
<dbReference type="InterPro" id="IPR001123">
    <property type="entry name" value="LeuE-type"/>
</dbReference>
<sequence length="280" mass="27653">MTLSLTHTANLGAASAPSSVPDAVVAGLVAGYAVAIPVGALAVLLISLTARTSLRVGAAGALGVATADGAYATVAVVGGAAVAQAVEPIAVPLRWTASAVLVLMAARSARAAVRGLRQARADRLRQPKRAARLQLQTAPPDGGPAERDAGRARERPDCQGPGCHEPGTAAPVLRGDPALGTPSRAYLGLLGLTLLNPWAIIYFSALTLGNQHLGGTDGPGRAAFVAGIVFASVTWQLLLATGGAALGRALTGPRGRAVTGLASSAVIAALAVALAAGIGT</sequence>
<dbReference type="RefSeq" id="WP_209239321.1">
    <property type="nucleotide sequence ID" value="NZ_JADKMA010000044.1"/>
</dbReference>
<dbReference type="PANTHER" id="PTHR30086:SF20">
    <property type="entry name" value="ARGININE EXPORTER PROTEIN ARGO-RELATED"/>
    <property type="match status" value="1"/>
</dbReference>
<feature type="region of interest" description="Disordered" evidence="6">
    <location>
        <begin position="123"/>
        <end position="175"/>
    </location>
</feature>
<gene>
    <name evidence="8" type="ORF">ITI46_11185</name>
</gene>
<name>A0ABS3XA10_9ACTN</name>
<keyword evidence="3 7" id="KW-0812">Transmembrane</keyword>
<keyword evidence="4 7" id="KW-1133">Transmembrane helix</keyword>
<feature type="transmembrane region" description="Helical" evidence="7">
    <location>
        <begin position="185"/>
        <end position="203"/>
    </location>
</feature>
<reference evidence="8 9" key="1">
    <citation type="submission" date="2020-11" db="EMBL/GenBank/DDBJ databases">
        <title>Streptomyces spirodelae sp. nov., isolated from duckweed.</title>
        <authorList>
            <person name="Saimee Y."/>
            <person name="Duangmal K."/>
        </authorList>
    </citation>
    <scope>NUCLEOTIDE SEQUENCE [LARGE SCALE GENOMIC DNA]</scope>
    <source>
        <strain evidence="8 9">S16-07</strain>
    </source>
</reference>
<evidence type="ECO:0000313" key="8">
    <source>
        <dbReference type="EMBL" id="MBO8192225.1"/>
    </source>
</evidence>
<dbReference type="Pfam" id="PF01810">
    <property type="entry name" value="LysE"/>
    <property type="match status" value="1"/>
</dbReference>
<proteinExistence type="predicted"/>
<feature type="transmembrane region" description="Helical" evidence="7">
    <location>
        <begin position="23"/>
        <end position="46"/>
    </location>
</feature>
<feature type="transmembrane region" description="Helical" evidence="7">
    <location>
        <begin position="95"/>
        <end position="113"/>
    </location>
</feature>